<reference evidence="13 14" key="1">
    <citation type="submission" date="2018-11" db="EMBL/GenBank/DDBJ databases">
        <authorList>
            <consortium name="Pathogen Informatics"/>
        </authorList>
    </citation>
    <scope>NUCLEOTIDE SEQUENCE [LARGE SCALE GENOMIC DNA]</scope>
    <source>
        <strain evidence="13 14">NCTC11458</strain>
    </source>
</reference>
<evidence type="ECO:0000256" key="4">
    <source>
        <dbReference type="ARBA" id="ARBA00022692"/>
    </source>
</evidence>
<keyword evidence="6 8" id="KW-0472">Membrane</keyword>
<feature type="domain" description="TonB-dependent receptor plug" evidence="12">
    <location>
        <begin position="116"/>
        <end position="228"/>
    </location>
</feature>
<dbReference type="GO" id="GO:0009279">
    <property type="term" value="C:cell outer membrane"/>
    <property type="evidence" value="ECO:0007669"/>
    <property type="project" value="UniProtKB-SubCell"/>
</dbReference>
<evidence type="ECO:0000256" key="9">
    <source>
        <dbReference type="RuleBase" id="RU003357"/>
    </source>
</evidence>
<dbReference type="AlphaFoldDB" id="A0A7Z8YEJ1"/>
<comment type="subcellular location">
    <subcellularLocation>
        <location evidence="1 8">Cell outer membrane</location>
        <topology evidence="1 8">Multi-pass membrane protein</topology>
    </subcellularLocation>
</comment>
<evidence type="ECO:0000313" key="13">
    <source>
        <dbReference type="EMBL" id="VDG82419.1"/>
    </source>
</evidence>
<dbReference type="PROSITE" id="PS52016">
    <property type="entry name" value="TONB_DEPENDENT_REC_3"/>
    <property type="match status" value="1"/>
</dbReference>
<evidence type="ECO:0000259" key="11">
    <source>
        <dbReference type="Pfam" id="PF00593"/>
    </source>
</evidence>
<evidence type="ECO:0000256" key="2">
    <source>
        <dbReference type="ARBA" id="ARBA00022448"/>
    </source>
</evidence>
<dbReference type="InterPro" id="IPR008969">
    <property type="entry name" value="CarboxyPept-like_regulatory"/>
</dbReference>
<evidence type="ECO:0000256" key="8">
    <source>
        <dbReference type="PROSITE-ProRule" id="PRU01360"/>
    </source>
</evidence>
<feature type="chain" id="PRO_5031358723" evidence="10">
    <location>
        <begin position="23"/>
        <end position="1014"/>
    </location>
</feature>
<dbReference type="InterPro" id="IPR023997">
    <property type="entry name" value="TonB-dep_OMP_SusC/RagA_CS"/>
</dbReference>
<evidence type="ECO:0000256" key="5">
    <source>
        <dbReference type="ARBA" id="ARBA00023077"/>
    </source>
</evidence>
<name>A0A7Z8YEJ1_CAPOC</name>
<dbReference type="NCBIfam" id="TIGR04056">
    <property type="entry name" value="OMP_RagA_SusC"/>
    <property type="match status" value="1"/>
</dbReference>
<dbReference type="EMBL" id="UYIQ01000001">
    <property type="protein sequence ID" value="VDG82419.1"/>
    <property type="molecule type" value="Genomic_DNA"/>
</dbReference>
<proteinExistence type="inferred from homology"/>
<evidence type="ECO:0000256" key="1">
    <source>
        <dbReference type="ARBA" id="ARBA00004571"/>
    </source>
</evidence>
<evidence type="ECO:0000259" key="12">
    <source>
        <dbReference type="Pfam" id="PF07715"/>
    </source>
</evidence>
<keyword evidence="13" id="KW-0675">Receptor</keyword>
<dbReference type="InterPro" id="IPR023996">
    <property type="entry name" value="TonB-dep_OMP_SusC/RagA"/>
</dbReference>
<protein>
    <submittedName>
        <fullName evidence="13">Outer membrane cobalamin receptor protein</fullName>
    </submittedName>
</protein>
<feature type="signal peptide" evidence="10">
    <location>
        <begin position="1"/>
        <end position="22"/>
    </location>
</feature>
<dbReference type="NCBIfam" id="TIGR04057">
    <property type="entry name" value="SusC_RagA_signa"/>
    <property type="match status" value="1"/>
</dbReference>
<dbReference type="Gene3D" id="2.40.170.20">
    <property type="entry name" value="TonB-dependent receptor, beta-barrel domain"/>
    <property type="match status" value="1"/>
</dbReference>
<dbReference type="Pfam" id="PF13715">
    <property type="entry name" value="CarbopepD_reg_2"/>
    <property type="match status" value="1"/>
</dbReference>
<keyword evidence="2 8" id="KW-0813">Transport</keyword>
<dbReference type="InterPro" id="IPR000531">
    <property type="entry name" value="Beta-barrel_TonB"/>
</dbReference>
<dbReference type="InterPro" id="IPR039426">
    <property type="entry name" value="TonB-dep_rcpt-like"/>
</dbReference>
<evidence type="ECO:0000256" key="7">
    <source>
        <dbReference type="ARBA" id="ARBA00023237"/>
    </source>
</evidence>
<keyword evidence="5 9" id="KW-0798">TonB box</keyword>
<feature type="domain" description="TonB-dependent receptor-like beta-barrel" evidence="11">
    <location>
        <begin position="449"/>
        <end position="822"/>
    </location>
</feature>
<dbReference type="InterPro" id="IPR012910">
    <property type="entry name" value="Plug_dom"/>
</dbReference>
<dbReference type="Gene3D" id="2.170.130.10">
    <property type="entry name" value="TonB-dependent receptor, plug domain"/>
    <property type="match status" value="1"/>
</dbReference>
<evidence type="ECO:0000256" key="6">
    <source>
        <dbReference type="ARBA" id="ARBA00023136"/>
    </source>
</evidence>
<gene>
    <name evidence="13" type="ORF">NCTC11458_01724</name>
</gene>
<keyword evidence="3 8" id="KW-1134">Transmembrane beta strand</keyword>
<comment type="caution">
    <text evidence="13">The sequence shown here is derived from an EMBL/GenBank/DDBJ whole genome shotgun (WGS) entry which is preliminary data.</text>
</comment>
<evidence type="ECO:0000313" key="14">
    <source>
        <dbReference type="Proteomes" id="UP000276733"/>
    </source>
</evidence>
<sequence>MRLNKVSFALFLMLIVQGFSWAQEREVTGTVRDASGTEMMGVAVVVKGEQHGVQTDFNGRYSIKVAPGKTLEFSFLGMKTQNRKVGTSGRIDVVMQEEAQVIDEVIVTGYMQTKKDAVSAGVTTIGSENLSKLNPSTSVDNMLQGKAVGVDVTALNGKPGQTAYMKVRGAVSLNVKGGDKSQPLYVVDGVFVDKDDMNILNPNDIESMSVLKDASATALYGSRGANGVVLITTKQGKKGRTKFTYTARAGFGDKTPDPFEMMNAEEKIRYEEAVDPNTYRRTADKKERLISYDNDWKKNILKTTFITSHMLSASGASEDTNYFISGGWDKNTGILKYLDGFNRYTARLNLNTKMTDKVKFGFTSSLSQTKTDEPRDRYNQQNPFAAMYWYNPYENIYERDENTGQFIKDKKTGEYVYEVGSQVLSIIEALQAQPEEVKTTQLLASAFASYDITPALTFTTRYSANYKRYKKEYYVQPGSILDQITGSKTNPGSKADSGSDRYNYTWLNQLTYLKSFGKHNVNATLFSEYTDNYYHYYYLNSKGYMSKFLTTQDNGAKPENVETTKSESAMFSVAAALNYDYNEKYSLTGSVRRDGASRFGKNNRYGNFWSVGAGWDIAKEEFMKSAEWLNRAKLTVSYGTTGNWDIPNYAAKGYYLSTSYGDLPAAIFKSSIANPNLTWETQKSFNVGAELAVFSNRLSVTGSYFTNTREDFLFEIPHSWEEGGYTQYVNTGNMKNSGIELSVSGDVIKTPNFKWNLGANITFMNYNIESLGDGRDDLTVGNSSMLKVGELPFVYYMKRYAGVDPANGDALYYQKLYDRNGNETGELKTTNNYKDASQFVLSGKSPFAKQFGGFNTSFVYKGIDLNADFSFKLGNYIYNQVAQDLLSDGANVNMNQRKDALDYWKNPGDNKLPRLDASFNQSSDRFLQDGSYLRFRTLSLGYTFPKDAVNGLGLRIFVQGQNLYTWTKFEGDPEVSIGAAESQLRAGQEFISGEIYLYSYPTLRTFSMGLDLTF</sequence>
<dbReference type="SUPFAM" id="SSF56935">
    <property type="entry name" value="Porins"/>
    <property type="match status" value="1"/>
</dbReference>
<dbReference type="Pfam" id="PF07715">
    <property type="entry name" value="Plug"/>
    <property type="match status" value="1"/>
</dbReference>
<accession>A0A7Z8YEJ1</accession>
<evidence type="ECO:0000256" key="3">
    <source>
        <dbReference type="ARBA" id="ARBA00022452"/>
    </source>
</evidence>
<dbReference type="InterPro" id="IPR036942">
    <property type="entry name" value="Beta-barrel_TonB_sf"/>
</dbReference>
<keyword evidence="4 8" id="KW-0812">Transmembrane</keyword>
<evidence type="ECO:0000256" key="10">
    <source>
        <dbReference type="SAM" id="SignalP"/>
    </source>
</evidence>
<dbReference type="Proteomes" id="UP000276733">
    <property type="component" value="Unassembled WGS sequence"/>
</dbReference>
<dbReference type="RefSeq" id="WP_258868782.1">
    <property type="nucleotide sequence ID" value="NZ_UYIQ01000001.1"/>
</dbReference>
<keyword evidence="7 8" id="KW-0998">Cell outer membrane</keyword>
<dbReference type="Gene3D" id="2.60.40.1120">
    <property type="entry name" value="Carboxypeptidase-like, regulatory domain"/>
    <property type="match status" value="1"/>
</dbReference>
<keyword evidence="10" id="KW-0732">Signal</keyword>
<comment type="similarity">
    <text evidence="8 9">Belongs to the TonB-dependent receptor family.</text>
</comment>
<dbReference type="InterPro" id="IPR037066">
    <property type="entry name" value="Plug_dom_sf"/>
</dbReference>
<organism evidence="13 14">
    <name type="scientific">Capnocytophaga ochracea</name>
    <dbReference type="NCBI Taxonomy" id="1018"/>
    <lineage>
        <taxon>Bacteria</taxon>
        <taxon>Pseudomonadati</taxon>
        <taxon>Bacteroidota</taxon>
        <taxon>Flavobacteriia</taxon>
        <taxon>Flavobacteriales</taxon>
        <taxon>Flavobacteriaceae</taxon>
        <taxon>Capnocytophaga</taxon>
    </lineage>
</organism>
<dbReference type="Pfam" id="PF00593">
    <property type="entry name" value="TonB_dep_Rec_b-barrel"/>
    <property type="match status" value="1"/>
</dbReference>
<dbReference type="SUPFAM" id="SSF49464">
    <property type="entry name" value="Carboxypeptidase regulatory domain-like"/>
    <property type="match status" value="1"/>
</dbReference>